<proteinExistence type="predicted"/>
<keyword evidence="1" id="KW-1133">Transmembrane helix</keyword>
<keyword evidence="1" id="KW-0472">Membrane</keyword>
<evidence type="ECO:0000313" key="3">
    <source>
        <dbReference type="Proteomes" id="UP000237797"/>
    </source>
</evidence>
<comment type="caution">
    <text evidence="2">The sequence shown here is derived from an EMBL/GenBank/DDBJ whole genome shotgun (WGS) entry which is preliminary data.</text>
</comment>
<accession>A0A2T0LHX2</accession>
<keyword evidence="3" id="KW-1185">Reference proteome</keyword>
<dbReference type="InterPro" id="IPR032820">
    <property type="entry name" value="ATPase_put"/>
</dbReference>
<dbReference type="EMBL" id="PVNE01000003">
    <property type="protein sequence ID" value="PRX42025.1"/>
    <property type="molecule type" value="Genomic_DNA"/>
</dbReference>
<sequence length="72" mass="7666">MKKNTDSPWRMIGLVGTLGLEVVTFIVAGVWIGRGLDAKWGTDPLFLAAGILAGLMMGLISAAFTLRTFLKG</sequence>
<gene>
    <name evidence="2" type="ORF">CLV97_10340</name>
</gene>
<evidence type="ECO:0000256" key="1">
    <source>
        <dbReference type="SAM" id="Phobius"/>
    </source>
</evidence>
<name>A0A2T0LHX2_9BACL</name>
<evidence type="ECO:0000313" key="2">
    <source>
        <dbReference type="EMBL" id="PRX42025.1"/>
    </source>
</evidence>
<dbReference type="AlphaFoldDB" id="A0A2T0LHX2"/>
<feature type="transmembrane region" description="Helical" evidence="1">
    <location>
        <begin position="12"/>
        <end position="33"/>
    </location>
</feature>
<protein>
    <submittedName>
        <fullName evidence="2">Putative F0F1-ATPase subunit (Ca2+/Mg2+ transporter)</fullName>
    </submittedName>
</protein>
<dbReference type="OrthoDB" id="282803at2"/>
<dbReference type="RefSeq" id="WP_106343999.1">
    <property type="nucleotide sequence ID" value="NZ_PVNE01000003.1"/>
</dbReference>
<dbReference type="Proteomes" id="UP000237797">
    <property type="component" value="Unassembled WGS sequence"/>
</dbReference>
<feature type="transmembrane region" description="Helical" evidence="1">
    <location>
        <begin position="45"/>
        <end position="66"/>
    </location>
</feature>
<keyword evidence="1" id="KW-0812">Transmembrane</keyword>
<reference evidence="2 3" key="1">
    <citation type="submission" date="2018-03" db="EMBL/GenBank/DDBJ databases">
        <title>Genomic Encyclopedia of Archaeal and Bacterial Type Strains, Phase II (KMG-II): from individual species to whole genera.</title>
        <authorList>
            <person name="Goeker M."/>
        </authorList>
    </citation>
    <scope>NUCLEOTIDE SEQUENCE [LARGE SCALE GENOMIC DNA]</scope>
    <source>
        <strain evidence="2 3">DSM 44946</strain>
    </source>
</reference>
<organism evidence="2 3">
    <name type="scientific">Planifilum fimeticola</name>
    <dbReference type="NCBI Taxonomy" id="201975"/>
    <lineage>
        <taxon>Bacteria</taxon>
        <taxon>Bacillati</taxon>
        <taxon>Bacillota</taxon>
        <taxon>Bacilli</taxon>
        <taxon>Bacillales</taxon>
        <taxon>Thermoactinomycetaceae</taxon>
        <taxon>Planifilum</taxon>
    </lineage>
</organism>
<dbReference type="Pfam" id="PF09527">
    <property type="entry name" value="ATPase_gene1"/>
    <property type="match status" value="1"/>
</dbReference>